<dbReference type="Gene3D" id="2.20.230.10">
    <property type="entry name" value="Resuscitation-promoting factor rpfb"/>
    <property type="match status" value="1"/>
</dbReference>
<dbReference type="AlphaFoldDB" id="A0A7X0W0U2"/>
<feature type="domain" description="G5" evidence="3">
    <location>
        <begin position="309"/>
        <end position="390"/>
    </location>
</feature>
<dbReference type="InterPro" id="IPR050570">
    <property type="entry name" value="Cell_wall_metabolism_enzyme"/>
</dbReference>
<evidence type="ECO:0000259" key="4">
    <source>
        <dbReference type="PROSITE" id="PS51782"/>
    </source>
</evidence>
<dbReference type="PANTHER" id="PTHR21666">
    <property type="entry name" value="PEPTIDASE-RELATED"/>
    <property type="match status" value="1"/>
</dbReference>
<dbReference type="InterPro" id="IPR011098">
    <property type="entry name" value="G5_dom"/>
</dbReference>
<dbReference type="SMART" id="SM00257">
    <property type="entry name" value="LysM"/>
    <property type="match status" value="1"/>
</dbReference>
<dbReference type="InterPro" id="IPR016047">
    <property type="entry name" value="M23ase_b-sheet_dom"/>
</dbReference>
<keyword evidence="2" id="KW-1133">Transmembrane helix</keyword>
<organism evidence="5 6">
    <name type="scientific">Cohnella zeiphila</name>
    <dbReference type="NCBI Taxonomy" id="2761120"/>
    <lineage>
        <taxon>Bacteria</taxon>
        <taxon>Bacillati</taxon>
        <taxon>Bacillota</taxon>
        <taxon>Bacilli</taxon>
        <taxon>Bacillales</taxon>
        <taxon>Paenibacillaceae</taxon>
        <taxon>Cohnella</taxon>
    </lineage>
</organism>
<dbReference type="SUPFAM" id="SSF51261">
    <property type="entry name" value="Duplicated hybrid motif"/>
    <property type="match status" value="1"/>
</dbReference>
<gene>
    <name evidence="5" type="ORF">H7C18_31415</name>
</gene>
<dbReference type="InterPro" id="IPR011055">
    <property type="entry name" value="Dup_hybrid_motif"/>
</dbReference>
<name>A0A7X0W0U2_9BACL</name>
<dbReference type="CDD" id="cd12797">
    <property type="entry name" value="M23_peptidase"/>
    <property type="match status" value="1"/>
</dbReference>
<dbReference type="RefSeq" id="WP_185133082.1">
    <property type="nucleotide sequence ID" value="NZ_JACJVO010000048.1"/>
</dbReference>
<proteinExistence type="predicted"/>
<reference evidence="5 6" key="1">
    <citation type="submission" date="2020-08" db="EMBL/GenBank/DDBJ databases">
        <title>Cohnella phylogeny.</title>
        <authorList>
            <person name="Dunlap C."/>
        </authorList>
    </citation>
    <scope>NUCLEOTIDE SEQUENCE [LARGE SCALE GENOMIC DNA]</scope>
    <source>
        <strain evidence="5 6">CBP 2801</strain>
    </source>
</reference>
<comment type="caution">
    <text evidence="5">The sequence shown here is derived from an EMBL/GenBank/DDBJ whole genome shotgun (WGS) entry which is preliminary data.</text>
</comment>
<protein>
    <submittedName>
        <fullName evidence="5">M23 family metallopeptidase</fullName>
    </submittedName>
</protein>
<dbReference type="EMBL" id="JACJVO010000048">
    <property type="protein sequence ID" value="MBB6735428.1"/>
    <property type="molecule type" value="Genomic_DNA"/>
</dbReference>
<dbReference type="CDD" id="cd00118">
    <property type="entry name" value="LysM"/>
    <property type="match status" value="1"/>
</dbReference>
<dbReference type="SMART" id="SM01208">
    <property type="entry name" value="G5"/>
    <property type="match status" value="1"/>
</dbReference>
<feature type="domain" description="LysM" evidence="4">
    <location>
        <begin position="259"/>
        <end position="303"/>
    </location>
</feature>
<evidence type="ECO:0000313" key="6">
    <source>
        <dbReference type="Proteomes" id="UP000564644"/>
    </source>
</evidence>
<dbReference type="InterPro" id="IPR036779">
    <property type="entry name" value="LysM_dom_sf"/>
</dbReference>
<keyword evidence="6" id="KW-1185">Reference proteome</keyword>
<keyword evidence="1" id="KW-0732">Signal</keyword>
<dbReference type="Pfam" id="PF01551">
    <property type="entry name" value="Peptidase_M23"/>
    <property type="match status" value="1"/>
</dbReference>
<dbReference type="Proteomes" id="UP000564644">
    <property type="component" value="Unassembled WGS sequence"/>
</dbReference>
<dbReference type="PANTHER" id="PTHR21666:SF270">
    <property type="entry name" value="MUREIN HYDROLASE ACTIVATOR ENVC"/>
    <property type="match status" value="1"/>
</dbReference>
<dbReference type="Pfam" id="PF07501">
    <property type="entry name" value="G5"/>
    <property type="match status" value="1"/>
</dbReference>
<dbReference type="PROSITE" id="PS51782">
    <property type="entry name" value="LYSM"/>
    <property type="match status" value="1"/>
</dbReference>
<feature type="transmembrane region" description="Helical" evidence="2">
    <location>
        <begin position="54"/>
        <end position="75"/>
    </location>
</feature>
<evidence type="ECO:0000256" key="1">
    <source>
        <dbReference type="ARBA" id="ARBA00022729"/>
    </source>
</evidence>
<sequence length="515" mass="56254">MAVFKNTDRTGKTRNVLRRGLSLVRSGYLKGLNAFKPKTHVSTKTGIARYRTPAILSAAAIVVLAGAAFGTNQYVQAHTNTYYQVMLNGKPIGEISSQKLVEDAVKAKSEALAKADSNVHYELDDHKVTYETVSAYKKQPDDQATLAALQSSLTSHAVGVKLVVDGKTIAIVKDKETADDILERVKEKFVPGSSEKSNSKLSVQALSYNAAKEAQPSRVVKSVSFEEDVQTIPAEINASDLSDPEDVYKKLTTGNPNKKTYTVQAGDCIGCIAQKTKVPTSVIYANNPWIQDDYIQVGDVLDITQNNPVLNIQSEEEVTQIEVIDPPVEIRKSDDIKAGQQKTLREGTNGKRQVTYRLLKRNGTMIEEEQLSSTVLQAPVSTIILKGTKVIPSEGTGKFAWPVSGHKITSYYGTRWGRMHKGLDIVGNRNVMAADNGTVEFVGQKTGYGNCIIINHNNGFETLYGHLKSFNVKEGQVVSKGDVLGIMGETGDATGIHLHFEIHLNGKLRNPTSYL</sequence>
<evidence type="ECO:0000259" key="3">
    <source>
        <dbReference type="PROSITE" id="PS51109"/>
    </source>
</evidence>
<accession>A0A7X0W0U2</accession>
<keyword evidence="2" id="KW-0812">Transmembrane</keyword>
<keyword evidence="2" id="KW-0472">Membrane</keyword>
<evidence type="ECO:0000256" key="2">
    <source>
        <dbReference type="SAM" id="Phobius"/>
    </source>
</evidence>
<dbReference type="Pfam" id="PF01476">
    <property type="entry name" value="LysM"/>
    <property type="match status" value="1"/>
</dbReference>
<dbReference type="PROSITE" id="PS51109">
    <property type="entry name" value="G5"/>
    <property type="match status" value="1"/>
</dbReference>
<dbReference type="Gene3D" id="2.70.70.10">
    <property type="entry name" value="Glucose Permease (Domain IIA)"/>
    <property type="match status" value="1"/>
</dbReference>
<dbReference type="SUPFAM" id="SSF54106">
    <property type="entry name" value="LysM domain"/>
    <property type="match status" value="1"/>
</dbReference>
<dbReference type="Gene3D" id="3.10.350.10">
    <property type="entry name" value="LysM domain"/>
    <property type="match status" value="1"/>
</dbReference>
<evidence type="ECO:0000313" key="5">
    <source>
        <dbReference type="EMBL" id="MBB6735428.1"/>
    </source>
</evidence>
<dbReference type="InterPro" id="IPR018392">
    <property type="entry name" value="LysM"/>
</dbReference>
<dbReference type="GO" id="GO:0004222">
    <property type="term" value="F:metalloendopeptidase activity"/>
    <property type="evidence" value="ECO:0007669"/>
    <property type="project" value="TreeGrafter"/>
</dbReference>